<reference evidence="1" key="1">
    <citation type="journal article" date="2014" name="Front. Microbiol.">
        <title>High frequency of phylogenetically diverse reductive dehalogenase-homologous genes in deep subseafloor sedimentary metagenomes.</title>
        <authorList>
            <person name="Kawai M."/>
            <person name="Futagami T."/>
            <person name="Toyoda A."/>
            <person name="Takaki Y."/>
            <person name="Nishi S."/>
            <person name="Hori S."/>
            <person name="Arai W."/>
            <person name="Tsubouchi T."/>
            <person name="Morono Y."/>
            <person name="Uchiyama I."/>
            <person name="Ito T."/>
            <person name="Fujiyama A."/>
            <person name="Inagaki F."/>
            <person name="Takami H."/>
        </authorList>
    </citation>
    <scope>NUCLEOTIDE SEQUENCE</scope>
    <source>
        <strain evidence="1">Expedition CK06-06</strain>
    </source>
</reference>
<organism evidence="1">
    <name type="scientific">marine sediment metagenome</name>
    <dbReference type="NCBI Taxonomy" id="412755"/>
    <lineage>
        <taxon>unclassified sequences</taxon>
        <taxon>metagenomes</taxon>
        <taxon>ecological metagenomes</taxon>
    </lineage>
</organism>
<dbReference type="EMBL" id="BARS01053841">
    <property type="protein sequence ID" value="GAG43287.1"/>
    <property type="molecule type" value="Genomic_DNA"/>
</dbReference>
<feature type="non-terminal residue" evidence="1">
    <location>
        <position position="223"/>
    </location>
</feature>
<protein>
    <submittedName>
        <fullName evidence="1">Uncharacterized protein</fullName>
    </submittedName>
</protein>
<comment type="caution">
    <text evidence="1">The sequence shown here is derived from an EMBL/GenBank/DDBJ whole genome shotgun (WGS) entry which is preliminary data.</text>
</comment>
<name>X0Y7L5_9ZZZZ</name>
<evidence type="ECO:0000313" key="1">
    <source>
        <dbReference type="EMBL" id="GAG43287.1"/>
    </source>
</evidence>
<feature type="non-terminal residue" evidence="1">
    <location>
        <position position="1"/>
    </location>
</feature>
<sequence>GGWAHSRDLIYVSRLFKAYNTEEKIMETLKLAEECGINTIALHPKNLPVVRKYNDTCRGHMQVISELHIRPQTSVQEIGDMARKVIDGGACMVQIQGQCADDLVRKGRIDLIAKMLECIKKEGLPAGVGGHTLAVPMACEKHELGADYYLKTFHDLNYWTGSFPKHQVEWFEQGYRDNIWCTNPKETAEFMRTVEKPWIAFKVLAAGAIHPKHGFRFAFENGA</sequence>
<accession>X0Y7L5</accession>
<dbReference type="AlphaFoldDB" id="X0Y7L5"/>
<gene>
    <name evidence="1" type="ORF">S01H1_79816</name>
</gene>
<proteinExistence type="predicted"/>